<evidence type="ECO:0000256" key="1">
    <source>
        <dbReference type="ARBA" id="ARBA00004245"/>
    </source>
</evidence>
<organism evidence="10 11">
    <name type="scientific">Actinocrispum wychmicini</name>
    <dbReference type="NCBI Taxonomy" id="1213861"/>
    <lineage>
        <taxon>Bacteria</taxon>
        <taxon>Bacillati</taxon>
        <taxon>Actinomycetota</taxon>
        <taxon>Actinomycetes</taxon>
        <taxon>Pseudonocardiales</taxon>
        <taxon>Pseudonocardiaceae</taxon>
        <taxon>Actinocrispum</taxon>
    </lineage>
</organism>
<accession>A0A4R2IIJ4</accession>
<dbReference type="PANTHER" id="PTHR45783">
    <property type="entry name" value="KINESIN LIGHT CHAIN"/>
    <property type="match status" value="1"/>
</dbReference>
<dbReference type="Pfam" id="PF13424">
    <property type="entry name" value="TPR_12"/>
    <property type="match status" value="2"/>
</dbReference>
<dbReference type="RefSeq" id="WP_132126361.1">
    <property type="nucleotide sequence ID" value="NZ_SLWS01000023.1"/>
</dbReference>
<dbReference type="GO" id="GO:0005871">
    <property type="term" value="C:kinesin complex"/>
    <property type="evidence" value="ECO:0007669"/>
    <property type="project" value="InterPro"/>
</dbReference>
<dbReference type="EMBL" id="SLWS01000023">
    <property type="protein sequence ID" value="TCO44724.1"/>
    <property type="molecule type" value="Genomic_DNA"/>
</dbReference>
<keyword evidence="9" id="KW-0206">Cytoskeleton</keyword>
<dbReference type="GO" id="GO:0007018">
    <property type="term" value="P:microtubule-based movement"/>
    <property type="evidence" value="ECO:0007669"/>
    <property type="project" value="TreeGrafter"/>
</dbReference>
<protein>
    <submittedName>
        <fullName evidence="10">Tetratricopeptide repeat protein</fullName>
    </submittedName>
</protein>
<dbReference type="OrthoDB" id="3686932at2"/>
<evidence type="ECO:0000313" key="10">
    <source>
        <dbReference type="EMBL" id="TCO44724.1"/>
    </source>
</evidence>
<proteinExistence type="inferred from homology"/>
<keyword evidence="6" id="KW-0802">TPR repeat</keyword>
<evidence type="ECO:0000256" key="4">
    <source>
        <dbReference type="ARBA" id="ARBA00022701"/>
    </source>
</evidence>
<evidence type="ECO:0000256" key="7">
    <source>
        <dbReference type="ARBA" id="ARBA00023054"/>
    </source>
</evidence>
<keyword evidence="11" id="KW-1185">Reference proteome</keyword>
<evidence type="ECO:0000256" key="3">
    <source>
        <dbReference type="ARBA" id="ARBA00022490"/>
    </source>
</evidence>
<gene>
    <name evidence="10" type="ORF">EV192_12345</name>
</gene>
<dbReference type="GO" id="GO:0005737">
    <property type="term" value="C:cytoplasm"/>
    <property type="evidence" value="ECO:0007669"/>
    <property type="project" value="TreeGrafter"/>
</dbReference>
<evidence type="ECO:0000256" key="6">
    <source>
        <dbReference type="ARBA" id="ARBA00022803"/>
    </source>
</evidence>
<evidence type="ECO:0000256" key="8">
    <source>
        <dbReference type="ARBA" id="ARBA00023175"/>
    </source>
</evidence>
<name>A0A4R2IIJ4_9PSEU</name>
<keyword evidence="4" id="KW-0493">Microtubule</keyword>
<dbReference type="InterPro" id="IPR002151">
    <property type="entry name" value="Kinesin_light"/>
</dbReference>
<evidence type="ECO:0000256" key="2">
    <source>
        <dbReference type="ARBA" id="ARBA00009622"/>
    </source>
</evidence>
<evidence type="ECO:0000256" key="9">
    <source>
        <dbReference type="ARBA" id="ARBA00023212"/>
    </source>
</evidence>
<evidence type="ECO:0000256" key="5">
    <source>
        <dbReference type="ARBA" id="ARBA00022737"/>
    </source>
</evidence>
<dbReference type="SMART" id="SM00028">
    <property type="entry name" value="TPR"/>
    <property type="match status" value="5"/>
</dbReference>
<keyword evidence="3" id="KW-0963">Cytoplasm</keyword>
<dbReference type="PANTHER" id="PTHR45783:SF3">
    <property type="entry name" value="KINESIN LIGHT CHAIN"/>
    <property type="match status" value="1"/>
</dbReference>
<keyword evidence="5" id="KW-0677">Repeat</keyword>
<dbReference type="SUPFAM" id="SSF48452">
    <property type="entry name" value="TPR-like"/>
    <property type="match status" value="2"/>
</dbReference>
<keyword evidence="7" id="KW-0175">Coiled coil</keyword>
<dbReference type="Pfam" id="PF13374">
    <property type="entry name" value="TPR_10"/>
    <property type="match status" value="1"/>
</dbReference>
<dbReference type="InterPro" id="IPR011990">
    <property type="entry name" value="TPR-like_helical_dom_sf"/>
</dbReference>
<dbReference type="GO" id="GO:0005874">
    <property type="term" value="C:microtubule"/>
    <property type="evidence" value="ECO:0007669"/>
    <property type="project" value="UniProtKB-KW"/>
</dbReference>
<evidence type="ECO:0000313" key="11">
    <source>
        <dbReference type="Proteomes" id="UP000295680"/>
    </source>
</evidence>
<reference evidence="10 11" key="1">
    <citation type="submission" date="2019-03" db="EMBL/GenBank/DDBJ databases">
        <title>Genomic Encyclopedia of Type Strains, Phase IV (KMG-IV): sequencing the most valuable type-strain genomes for metagenomic binning, comparative biology and taxonomic classification.</title>
        <authorList>
            <person name="Goeker M."/>
        </authorList>
    </citation>
    <scope>NUCLEOTIDE SEQUENCE [LARGE SCALE GENOMIC DNA]</scope>
    <source>
        <strain evidence="10 11">DSM 45934</strain>
    </source>
</reference>
<dbReference type="Proteomes" id="UP000295680">
    <property type="component" value="Unassembled WGS sequence"/>
</dbReference>
<dbReference type="Gene3D" id="1.25.40.10">
    <property type="entry name" value="Tetratricopeptide repeat domain"/>
    <property type="match status" value="2"/>
</dbReference>
<comment type="similarity">
    <text evidence="2">Belongs to the kinesin light chain family.</text>
</comment>
<dbReference type="AlphaFoldDB" id="A0A4R2IIJ4"/>
<comment type="caution">
    <text evidence="10">The sequence shown here is derived from an EMBL/GenBank/DDBJ whole genome shotgun (WGS) entry which is preliminary data.</text>
</comment>
<sequence>MLDPLAEARRRLGLAGRFADEGRFGDAIAVAETALSVAEQTRIPNHPAVADSLILLSRLHEAVSRYDKAERYAKRSIVITEEYSRLDEGLVRLRVAALSCLAGVERIRNRLGSAEVLYSSALELAEDGTWPTPTEQVNLMCGLATVYQYGSRFAEAERMLQQAVALIGQGTGPAAAVVWHHLAMLDLVRGRFTSGESYAARALGLRERRFPPNHPAVANDQVTLASFLSRVGKLDASERLFRRAISTLERVLPEYHYDLAVACAEFAMLMAAKGNMAAAGRLTQRALNIRTQLLGRDHPEVQQTIDDLAQYS</sequence>
<dbReference type="GO" id="GO:0019894">
    <property type="term" value="F:kinesin binding"/>
    <property type="evidence" value="ECO:0007669"/>
    <property type="project" value="TreeGrafter"/>
</dbReference>
<comment type="subcellular location">
    <subcellularLocation>
        <location evidence="1">Cytoplasm</location>
        <location evidence="1">Cytoskeleton</location>
    </subcellularLocation>
</comment>
<dbReference type="InterPro" id="IPR019734">
    <property type="entry name" value="TPR_rpt"/>
</dbReference>
<keyword evidence="8" id="KW-0505">Motor protein</keyword>